<dbReference type="RefSeq" id="WP_175348541.1">
    <property type="nucleotide sequence ID" value="NZ_JABMCI010000068.1"/>
</dbReference>
<dbReference type="SUPFAM" id="SSF52540">
    <property type="entry name" value="P-loop containing nucleoside triphosphate hydrolases"/>
    <property type="match status" value="1"/>
</dbReference>
<protein>
    <submittedName>
        <fullName evidence="6">ABC transporter ATP-binding protein</fullName>
    </submittedName>
</protein>
<evidence type="ECO:0000313" key="7">
    <source>
        <dbReference type="Proteomes" id="UP000565724"/>
    </source>
</evidence>
<keyword evidence="7" id="KW-1185">Reference proteome</keyword>
<dbReference type="Gene3D" id="3.40.50.300">
    <property type="entry name" value="P-loop containing nucleotide triphosphate hydrolases"/>
    <property type="match status" value="1"/>
</dbReference>
<evidence type="ECO:0000313" key="6">
    <source>
        <dbReference type="EMBL" id="NUU18612.1"/>
    </source>
</evidence>
<evidence type="ECO:0000256" key="4">
    <source>
        <dbReference type="ARBA" id="ARBA00022840"/>
    </source>
</evidence>
<organism evidence="6 7">
    <name type="scientific">Cellulomonas humilata</name>
    <dbReference type="NCBI Taxonomy" id="144055"/>
    <lineage>
        <taxon>Bacteria</taxon>
        <taxon>Bacillati</taxon>
        <taxon>Actinomycetota</taxon>
        <taxon>Actinomycetes</taxon>
        <taxon>Micrococcales</taxon>
        <taxon>Cellulomonadaceae</taxon>
        <taxon>Cellulomonas</taxon>
    </lineage>
</organism>
<reference evidence="6 7" key="1">
    <citation type="submission" date="2020-05" db="EMBL/GenBank/DDBJ databases">
        <title>Genome Sequencing of Type Strains.</title>
        <authorList>
            <person name="Lemaire J.F."/>
            <person name="Inderbitzin P."/>
            <person name="Gregorio O.A."/>
            <person name="Collins S.B."/>
            <person name="Wespe N."/>
            <person name="Knight-Connoni V."/>
        </authorList>
    </citation>
    <scope>NUCLEOTIDE SEQUENCE [LARGE SCALE GENOMIC DNA]</scope>
    <source>
        <strain evidence="6 7">ATCC 25174</strain>
    </source>
</reference>
<evidence type="ECO:0000256" key="1">
    <source>
        <dbReference type="ARBA" id="ARBA00005417"/>
    </source>
</evidence>
<dbReference type="PANTHER" id="PTHR43335:SF4">
    <property type="entry name" value="ABC TRANSPORTER, ATP-BINDING PROTEIN"/>
    <property type="match status" value="1"/>
</dbReference>
<dbReference type="SMART" id="SM00382">
    <property type="entry name" value="AAA"/>
    <property type="match status" value="1"/>
</dbReference>
<dbReference type="Proteomes" id="UP000565724">
    <property type="component" value="Unassembled WGS sequence"/>
</dbReference>
<name>A0A7Y6A2P5_9CELL</name>
<feature type="domain" description="ABC transporter" evidence="5">
    <location>
        <begin position="25"/>
        <end position="257"/>
    </location>
</feature>
<comment type="similarity">
    <text evidence="1">Belongs to the ABC transporter superfamily.</text>
</comment>
<dbReference type="GO" id="GO:0005524">
    <property type="term" value="F:ATP binding"/>
    <property type="evidence" value="ECO:0007669"/>
    <property type="project" value="UniProtKB-KW"/>
</dbReference>
<keyword evidence="4 6" id="KW-0067">ATP-binding</keyword>
<evidence type="ECO:0000256" key="2">
    <source>
        <dbReference type="ARBA" id="ARBA00022448"/>
    </source>
</evidence>
<accession>A0A7Y6A2P5</accession>
<comment type="caution">
    <text evidence="6">The sequence shown here is derived from an EMBL/GenBank/DDBJ whole genome shotgun (WGS) entry which is preliminary data.</text>
</comment>
<dbReference type="PROSITE" id="PS50893">
    <property type="entry name" value="ABC_TRANSPORTER_2"/>
    <property type="match status" value="1"/>
</dbReference>
<dbReference type="GO" id="GO:0016887">
    <property type="term" value="F:ATP hydrolysis activity"/>
    <property type="evidence" value="ECO:0007669"/>
    <property type="project" value="InterPro"/>
</dbReference>
<dbReference type="PANTHER" id="PTHR43335">
    <property type="entry name" value="ABC TRANSPORTER, ATP-BINDING PROTEIN"/>
    <property type="match status" value="1"/>
</dbReference>
<gene>
    <name evidence="6" type="ORF">HP550_15250</name>
</gene>
<dbReference type="PROSITE" id="PS00211">
    <property type="entry name" value="ABC_TRANSPORTER_1"/>
    <property type="match status" value="1"/>
</dbReference>
<proteinExistence type="inferred from homology"/>
<dbReference type="EMBL" id="JABMCI010000068">
    <property type="protein sequence ID" value="NUU18612.1"/>
    <property type="molecule type" value="Genomic_DNA"/>
</dbReference>
<keyword evidence="2" id="KW-0813">Transport</keyword>
<dbReference type="InterPro" id="IPR003593">
    <property type="entry name" value="AAA+_ATPase"/>
</dbReference>
<dbReference type="AlphaFoldDB" id="A0A7Y6A2P5"/>
<dbReference type="InterPro" id="IPR003439">
    <property type="entry name" value="ABC_transporter-like_ATP-bd"/>
</dbReference>
<dbReference type="Pfam" id="PF00005">
    <property type="entry name" value="ABC_tran"/>
    <property type="match status" value="1"/>
</dbReference>
<keyword evidence="3" id="KW-0547">Nucleotide-binding</keyword>
<sequence>MTEQPTGAAPSGAAPVASDDADLAIRTDGLTKRFRSGQVAVAGIDLRVPRGAVYGFIGPNGSGKTTTIRMLLGLVRPTSGRAHLLGGAMPEAGADVLPRVGALVEGPAFHPYLTGRANLARLDASDATADPRTARQRADEALERVGLAAAAAKPYRQYSLGMKQRLGLAAALLRPRELLVLDEPTNGLDPQGTREVRNLVRELADHGTTVLVSSHLLAEIEQVCSHVGIMSGGHLLLQGDRAELTGRGLPRLSVQTSVDHVGAAAEVLTGMGLTDVQAAGHTVSALLGAVPPEKVSAALVHAGVDLLGLEVRRPNLEQIFVELTGEGFDVAR</sequence>
<evidence type="ECO:0000259" key="5">
    <source>
        <dbReference type="PROSITE" id="PS50893"/>
    </source>
</evidence>
<dbReference type="InterPro" id="IPR027417">
    <property type="entry name" value="P-loop_NTPase"/>
</dbReference>
<dbReference type="InterPro" id="IPR017871">
    <property type="entry name" value="ABC_transporter-like_CS"/>
</dbReference>
<evidence type="ECO:0000256" key="3">
    <source>
        <dbReference type="ARBA" id="ARBA00022741"/>
    </source>
</evidence>